<feature type="non-terminal residue" evidence="1">
    <location>
        <position position="1"/>
    </location>
</feature>
<protein>
    <submittedName>
        <fullName evidence="1">Uncharacterized protein</fullName>
    </submittedName>
</protein>
<comment type="caution">
    <text evidence="1">The sequence shown here is derived from an EMBL/GenBank/DDBJ whole genome shotgun (WGS) entry which is preliminary data.</text>
</comment>
<organism evidence="1">
    <name type="scientific">marine sediment metagenome</name>
    <dbReference type="NCBI Taxonomy" id="412755"/>
    <lineage>
        <taxon>unclassified sequences</taxon>
        <taxon>metagenomes</taxon>
        <taxon>ecological metagenomes</taxon>
    </lineage>
</organism>
<accession>X1CYN1</accession>
<name>X1CYN1_9ZZZZ</name>
<reference evidence="1" key="1">
    <citation type="journal article" date="2014" name="Front. Microbiol.">
        <title>High frequency of phylogenetically diverse reductive dehalogenase-homologous genes in deep subseafloor sedimentary metagenomes.</title>
        <authorList>
            <person name="Kawai M."/>
            <person name="Futagami T."/>
            <person name="Toyoda A."/>
            <person name="Takaki Y."/>
            <person name="Nishi S."/>
            <person name="Hori S."/>
            <person name="Arai W."/>
            <person name="Tsubouchi T."/>
            <person name="Morono Y."/>
            <person name="Uchiyama I."/>
            <person name="Ito T."/>
            <person name="Fujiyama A."/>
            <person name="Inagaki F."/>
            <person name="Takami H."/>
        </authorList>
    </citation>
    <scope>NUCLEOTIDE SEQUENCE</scope>
    <source>
        <strain evidence="1">Expedition CK06-06</strain>
    </source>
</reference>
<evidence type="ECO:0000313" key="1">
    <source>
        <dbReference type="EMBL" id="GAH13631.1"/>
    </source>
</evidence>
<dbReference type="EMBL" id="BART01034021">
    <property type="protein sequence ID" value="GAH13631.1"/>
    <property type="molecule type" value="Genomic_DNA"/>
</dbReference>
<dbReference type="AlphaFoldDB" id="X1CYN1"/>
<proteinExistence type="predicted"/>
<gene>
    <name evidence="1" type="ORF">S01H4_58273</name>
</gene>
<sequence>SAIFINLISERIPISGPKTRNPNPKIQLVESTITGNNQIVIFVMAKPNVV</sequence>